<dbReference type="AlphaFoldDB" id="A0A016WUK3"/>
<evidence type="ECO:0000313" key="1">
    <source>
        <dbReference type="EMBL" id="EYC42927.1"/>
    </source>
</evidence>
<protein>
    <submittedName>
        <fullName evidence="1">Uncharacterized protein</fullName>
    </submittedName>
</protein>
<comment type="caution">
    <text evidence="1">The sequence shown here is derived from an EMBL/GenBank/DDBJ whole genome shotgun (WGS) entry which is preliminary data.</text>
</comment>
<proteinExistence type="predicted"/>
<reference evidence="2" key="1">
    <citation type="journal article" date="2015" name="Nat. Genet.">
        <title>The genome and transcriptome of the zoonotic hookworm Ancylostoma ceylanicum identify infection-specific gene families.</title>
        <authorList>
            <person name="Schwarz E.M."/>
            <person name="Hu Y."/>
            <person name="Antoshechkin I."/>
            <person name="Miller M.M."/>
            <person name="Sternberg P.W."/>
            <person name="Aroian R.V."/>
        </authorList>
    </citation>
    <scope>NUCLEOTIDE SEQUENCE</scope>
    <source>
        <strain evidence="2">HY135</strain>
    </source>
</reference>
<dbReference type="OrthoDB" id="8117402at2759"/>
<keyword evidence="2" id="KW-1185">Reference proteome</keyword>
<name>A0A016WUK3_9BILA</name>
<dbReference type="Proteomes" id="UP000024635">
    <property type="component" value="Unassembled WGS sequence"/>
</dbReference>
<sequence length="68" mass="7525">MLPATPTCLDSYGITHKHVGVTGGSNAPVRVAWPRLLFHHDDTQTLVLLETAEISLNLPCYPKFPRRA</sequence>
<accession>A0A016WUK3</accession>
<organism evidence="1 2">
    <name type="scientific">Ancylostoma ceylanicum</name>
    <dbReference type="NCBI Taxonomy" id="53326"/>
    <lineage>
        <taxon>Eukaryota</taxon>
        <taxon>Metazoa</taxon>
        <taxon>Ecdysozoa</taxon>
        <taxon>Nematoda</taxon>
        <taxon>Chromadorea</taxon>
        <taxon>Rhabditida</taxon>
        <taxon>Rhabditina</taxon>
        <taxon>Rhabditomorpha</taxon>
        <taxon>Strongyloidea</taxon>
        <taxon>Ancylostomatidae</taxon>
        <taxon>Ancylostomatinae</taxon>
        <taxon>Ancylostoma</taxon>
    </lineage>
</organism>
<gene>
    <name evidence="1" type="primary">Acey_s0511.g2746</name>
    <name evidence="1" type="synonym">Acey-Y55F3AM.14</name>
    <name evidence="1" type="ORF">Y032_0511g2746</name>
</gene>
<dbReference type="EMBL" id="JARK01000111">
    <property type="protein sequence ID" value="EYC42927.1"/>
    <property type="molecule type" value="Genomic_DNA"/>
</dbReference>
<evidence type="ECO:0000313" key="2">
    <source>
        <dbReference type="Proteomes" id="UP000024635"/>
    </source>
</evidence>